<evidence type="ECO:0000256" key="7">
    <source>
        <dbReference type="ARBA" id="ARBA00022801"/>
    </source>
</evidence>
<evidence type="ECO:0000256" key="16">
    <source>
        <dbReference type="HAMAP-Rule" id="MF_03140"/>
    </source>
</evidence>
<dbReference type="InterPro" id="IPR019974">
    <property type="entry name" value="XPG_CS"/>
</dbReference>
<evidence type="ECO:0000313" key="21">
    <source>
        <dbReference type="Proteomes" id="UP000192639"/>
    </source>
</evidence>
<evidence type="ECO:0000256" key="10">
    <source>
        <dbReference type="ARBA" id="ARBA00023128"/>
    </source>
</evidence>
<feature type="domain" description="XPG-I" evidence="18">
    <location>
        <begin position="145"/>
        <end position="217"/>
    </location>
</feature>
<evidence type="ECO:0000256" key="14">
    <source>
        <dbReference type="ARBA" id="ARBA00034726"/>
    </source>
</evidence>
<protein>
    <recommendedName>
        <fullName evidence="16">Flap endonuclease 1</fullName>
        <shortName evidence="16">FEN-1</shortName>
        <ecNumber evidence="16">3.1.-.-</ecNumber>
    </recommendedName>
    <alternativeName>
        <fullName evidence="16">Flap structure-specific endonuclease 1</fullName>
    </alternativeName>
</protein>
<evidence type="ECO:0000313" key="20">
    <source>
        <dbReference type="EMBL" id="ORD94214.1"/>
    </source>
</evidence>
<evidence type="ECO:0000256" key="1">
    <source>
        <dbReference type="ARBA" id="ARBA00022553"/>
    </source>
</evidence>
<keyword evidence="21" id="KW-1185">Reference proteome</keyword>
<keyword evidence="17" id="KW-0175">Coiled coil</keyword>
<organism evidence="20 21">
    <name type="scientific">Enterospora canceri</name>
    <dbReference type="NCBI Taxonomy" id="1081671"/>
    <lineage>
        <taxon>Eukaryota</taxon>
        <taxon>Fungi</taxon>
        <taxon>Fungi incertae sedis</taxon>
        <taxon>Microsporidia</taxon>
        <taxon>Enterocytozoonidae</taxon>
        <taxon>Enterospora</taxon>
    </lineage>
</organism>
<evidence type="ECO:0000256" key="5">
    <source>
        <dbReference type="ARBA" id="ARBA00022759"/>
    </source>
</evidence>
<sequence length="363" mass="41600">MGIKNLSKLIKKHAPNGIKTRDFKYYTGHRIAVDASMCIYQFLISVRSEGANLTWGDSTTSHLNGLFYRTIRWIESGITPVFVFDGEAPAAKIHELSKREKRREEASEKLKEALEEKDSEKILKYKKMNMKMDKTHIEDAQILLDLLKIPYITAPSEAEAFCAWMCKEGFVDGVATEDMDTLCFGAPCLLRNFNSSKSKKMQIDEFNLNAILKELDFKQEQFIDLCILLGCDYSSTLKGIGQKKAYDLIEKYKSIEGIFEANPELEKENEGFAYKMARSIFMELSSTKMNSEVMEDKENKKNVEKLNNIVFRADDINLDDAVTYLVDEKGFDKTRITNGVTKLKSGRSFMKQTKIDAFFKRVN</sequence>
<dbReference type="InterPro" id="IPR006084">
    <property type="entry name" value="XPG/Rad2"/>
</dbReference>
<dbReference type="Pfam" id="PF00752">
    <property type="entry name" value="XPG_N"/>
    <property type="match status" value="1"/>
</dbReference>
<keyword evidence="2 16" id="KW-0235">DNA replication</keyword>
<dbReference type="FunFam" id="1.10.150.20:FF:000009">
    <property type="entry name" value="Flap endonuclease 1"/>
    <property type="match status" value="1"/>
</dbReference>
<dbReference type="InterPro" id="IPR036279">
    <property type="entry name" value="5-3_exonuclease_C_sf"/>
</dbReference>
<keyword evidence="4 16" id="KW-0479">Metal-binding</keyword>
<comment type="function">
    <text evidence="13 16">Structure-specific nuclease with 5'-flap endonuclease and 5'-3' exonuclease activities involved in DNA replication and repair. During DNA replication, cleaves the 5'-overhanging flap structure that is generated by displacement synthesis when DNA polymerase encounters the 5'-end of a downstream Okazaki fragment. It enters the flap from the 5'-end and then tracks to cleave the flap base, leaving a nick for ligation. Also involved in the long patch base excision repair (LP-BER) pathway, by cleaving within the apurinic/apyrimidinic (AP) site-terminated flap. Acts as a genome stabilization factor that prevents flaps from equilibrating into structures that lead to duplications and deletions. Also possesses 5'-3' exonuclease activity on nicked or gapped double-stranded DNA, and exhibits RNase H activity. Also involved in replication and repair of rDNA and in repairing mitochondrial DNA.</text>
</comment>
<evidence type="ECO:0000256" key="3">
    <source>
        <dbReference type="ARBA" id="ARBA00022722"/>
    </source>
</evidence>
<dbReference type="InterPro" id="IPR023426">
    <property type="entry name" value="Flap_endonuc"/>
</dbReference>
<gene>
    <name evidence="20" type="primary">FEN1</name>
    <name evidence="20" type="ORF">ECANGB1_1025</name>
</gene>
<dbReference type="SUPFAM" id="SSF47807">
    <property type="entry name" value="5' to 3' exonuclease, C-terminal subdomain"/>
    <property type="match status" value="1"/>
</dbReference>
<comment type="cofactor">
    <cofactor evidence="16">
        <name>Mg(2+)</name>
        <dbReference type="ChEBI" id="CHEBI:18420"/>
    </cofactor>
    <text evidence="16">Binds 2 magnesium ions per subunit. They probably participate in the reaction catalyzed by the enzyme. May bind an additional third magnesium ion after substrate binding.</text>
</comment>
<evidence type="ECO:0000259" key="19">
    <source>
        <dbReference type="SMART" id="SM00485"/>
    </source>
</evidence>
<keyword evidence="8 16" id="KW-0269">Exonuclease</keyword>
<dbReference type="EMBL" id="LWDP01000029">
    <property type="protein sequence ID" value="ORD94214.1"/>
    <property type="molecule type" value="Genomic_DNA"/>
</dbReference>
<dbReference type="GO" id="GO:0005730">
    <property type="term" value="C:nucleolus"/>
    <property type="evidence" value="ECO:0007669"/>
    <property type="project" value="UniProtKB-SubCell"/>
</dbReference>
<dbReference type="OrthoDB" id="1937206at2759"/>
<evidence type="ECO:0000259" key="18">
    <source>
        <dbReference type="SMART" id="SM00484"/>
    </source>
</evidence>
<dbReference type="PANTHER" id="PTHR11081:SF9">
    <property type="entry name" value="FLAP ENDONUCLEASE 1"/>
    <property type="match status" value="1"/>
</dbReference>
<dbReference type="SMART" id="SM00279">
    <property type="entry name" value="HhH2"/>
    <property type="match status" value="1"/>
</dbReference>
<comment type="subunit">
    <text evidence="15">Interacts with PCNA1 and PCNA2. Three molecules of FEN1 bind to one PCNA trimer with each molecule binding to one PCNA monomer. PCNA stimulates the nuclease activity without altering cleavage specificity.</text>
</comment>
<dbReference type="Gene3D" id="3.40.50.1010">
    <property type="entry name" value="5'-nuclease"/>
    <property type="match status" value="1"/>
</dbReference>
<dbReference type="SMART" id="SM00484">
    <property type="entry name" value="XPGI"/>
    <property type="match status" value="1"/>
</dbReference>
<evidence type="ECO:0000256" key="6">
    <source>
        <dbReference type="ARBA" id="ARBA00022763"/>
    </source>
</evidence>
<name>A0A1Y1S6X8_9MICR</name>
<evidence type="ECO:0000256" key="2">
    <source>
        <dbReference type="ARBA" id="ARBA00022705"/>
    </source>
</evidence>
<keyword evidence="7 16" id="KW-0378">Hydrolase</keyword>
<keyword evidence="10 16" id="KW-0496">Mitochondrion</keyword>
<evidence type="ECO:0000256" key="13">
    <source>
        <dbReference type="ARBA" id="ARBA00029382"/>
    </source>
</evidence>
<keyword evidence="6 16" id="KW-0227">DNA damage</keyword>
<keyword evidence="1 16" id="KW-0597">Phosphoprotein</keyword>
<comment type="subcellular location">
    <subcellularLocation>
        <location evidence="16">Nucleus</location>
        <location evidence="16">Nucleolus</location>
    </subcellularLocation>
    <subcellularLocation>
        <location evidence="16">Nucleus</location>
        <location evidence="16">Nucleoplasm</location>
    </subcellularLocation>
    <subcellularLocation>
        <location evidence="16">Mitochondrion</location>
    </subcellularLocation>
    <text evidence="16">Resides mostly in the nucleoli and relocalizes to the nucleoplasm upon DNA damage.</text>
</comment>
<dbReference type="InterPro" id="IPR006086">
    <property type="entry name" value="XPG-I_dom"/>
</dbReference>
<dbReference type="EC" id="3.1.-.-" evidence="16"/>
<comment type="caution">
    <text evidence="20">The sequence shown here is derived from an EMBL/GenBank/DDBJ whole genome shotgun (WGS) entry which is preliminary data.</text>
</comment>
<evidence type="ECO:0000256" key="15">
    <source>
        <dbReference type="ARBA" id="ARBA00063178"/>
    </source>
</evidence>
<dbReference type="GO" id="GO:0043137">
    <property type="term" value="P:DNA replication, removal of RNA primer"/>
    <property type="evidence" value="ECO:0007669"/>
    <property type="project" value="UniProtKB-UniRule"/>
</dbReference>
<keyword evidence="3 16" id="KW-0540">Nuclease</keyword>
<dbReference type="SMART" id="SM00485">
    <property type="entry name" value="XPGN"/>
    <property type="match status" value="1"/>
</dbReference>
<evidence type="ECO:0000256" key="11">
    <source>
        <dbReference type="ARBA" id="ARBA00023204"/>
    </source>
</evidence>
<dbReference type="FunFam" id="3.40.50.1010:FF:000016">
    <property type="entry name" value="Flap endonuclease 1"/>
    <property type="match status" value="1"/>
</dbReference>
<dbReference type="GO" id="GO:0006284">
    <property type="term" value="P:base-excision repair"/>
    <property type="evidence" value="ECO:0007669"/>
    <property type="project" value="UniProtKB-UniRule"/>
</dbReference>
<dbReference type="GO" id="GO:0005739">
    <property type="term" value="C:mitochondrion"/>
    <property type="evidence" value="ECO:0007669"/>
    <property type="project" value="UniProtKB-SubCell"/>
</dbReference>
<evidence type="ECO:0000256" key="17">
    <source>
        <dbReference type="SAM" id="Coils"/>
    </source>
</evidence>
<dbReference type="AlphaFoldDB" id="A0A1Y1S6X8"/>
<keyword evidence="5 16" id="KW-0255">Endonuclease</keyword>
<keyword evidence="9 16" id="KW-0460">Magnesium</keyword>
<dbReference type="GO" id="GO:0008409">
    <property type="term" value="F:5'-3' exonuclease activity"/>
    <property type="evidence" value="ECO:0007669"/>
    <property type="project" value="UniProtKB-UniRule"/>
</dbReference>
<feature type="coiled-coil region" evidence="17">
    <location>
        <begin position="96"/>
        <end position="123"/>
    </location>
</feature>
<keyword evidence="12 16" id="KW-0539">Nucleus</keyword>
<dbReference type="PRINTS" id="PR00853">
    <property type="entry name" value="XPGRADSUPER"/>
</dbReference>
<dbReference type="GO" id="GO:0017108">
    <property type="term" value="F:5'-flap endonuclease activity"/>
    <property type="evidence" value="ECO:0007669"/>
    <property type="project" value="UniProtKB-UniRule"/>
</dbReference>
<evidence type="ECO:0000256" key="4">
    <source>
        <dbReference type="ARBA" id="ARBA00022723"/>
    </source>
</evidence>
<comment type="similarity">
    <text evidence="14 16">Belongs to the XPG/RAD2 endonuclease family. FEN1 subfamily.</text>
</comment>
<evidence type="ECO:0000256" key="9">
    <source>
        <dbReference type="ARBA" id="ARBA00022842"/>
    </source>
</evidence>
<dbReference type="InterPro" id="IPR029060">
    <property type="entry name" value="PIN-like_dom_sf"/>
</dbReference>
<dbReference type="PANTHER" id="PTHR11081">
    <property type="entry name" value="FLAP ENDONUCLEASE FAMILY MEMBER"/>
    <property type="match status" value="1"/>
</dbReference>
<dbReference type="Pfam" id="PF00867">
    <property type="entry name" value="XPG_I"/>
    <property type="match status" value="1"/>
</dbReference>
<dbReference type="SUPFAM" id="SSF88723">
    <property type="entry name" value="PIN domain-like"/>
    <property type="match status" value="1"/>
</dbReference>
<accession>A0A1Y1S6X8</accession>
<proteinExistence type="inferred from homology"/>
<dbReference type="CDD" id="cd09867">
    <property type="entry name" value="PIN_FEN1"/>
    <property type="match status" value="1"/>
</dbReference>
<dbReference type="Proteomes" id="UP000192639">
    <property type="component" value="Unassembled WGS sequence"/>
</dbReference>
<dbReference type="PROSITE" id="PS00841">
    <property type="entry name" value="XPG_1"/>
    <property type="match status" value="1"/>
</dbReference>
<evidence type="ECO:0000256" key="12">
    <source>
        <dbReference type="ARBA" id="ARBA00023242"/>
    </source>
</evidence>
<dbReference type="GO" id="GO:0000287">
    <property type="term" value="F:magnesium ion binding"/>
    <property type="evidence" value="ECO:0007669"/>
    <property type="project" value="UniProtKB-UniRule"/>
</dbReference>
<dbReference type="HAMAP" id="MF_00614">
    <property type="entry name" value="Fen"/>
    <property type="match status" value="1"/>
</dbReference>
<keyword evidence="11 16" id="KW-0234">DNA repair</keyword>
<reference evidence="20 21" key="1">
    <citation type="journal article" date="2017" name="Environ. Microbiol.">
        <title>Decay of the glycolytic pathway and adaptation to intranuclear parasitism within Enterocytozoonidae microsporidia.</title>
        <authorList>
            <person name="Wiredu Boakye D."/>
            <person name="Jaroenlak P."/>
            <person name="Prachumwat A."/>
            <person name="Williams T.A."/>
            <person name="Bateman K.S."/>
            <person name="Itsathitphaisarn O."/>
            <person name="Sritunyalucksana K."/>
            <person name="Paszkiewicz K.H."/>
            <person name="Moore K.A."/>
            <person name="Stentiford G.D."/>
            <person name="Williams B.A."/>
        </authorList>
    </citation>
    <scope>NUCLEOTIDE SEQUENCE [LARGE SCALE GENOMIC DNA]</scope>
    <source>
        <strain evidence="20 21">GB1</strain>
    </source>
</reference>
<evidence type="ECO:0000256" key="8">
    <source>
        <dbReference type="ARBA" id="ARBA00022839"/>
    </source>
</evidence>
<feature type="domain" description="XPG N-terminal" evidence="19">
    <location>
        <begin position="1"/>
        <end position="106"/>
    </location>
</feature>
<dbReference type="InterPro" id="IPR006085">
    <property type="entry name" value="XPG_DNA_repair_N"/>
</dbReference>
<dbReference type="InterPro" id="IPR008918">
    <property type="entry name" value="HhH2"/>
</dbReference>
<dbReference type="Gene3D" id="1.10.150.20">
    <property type="entry name" value="5' to 3' exonuclease, C-terminal subdomain"/>
    <property type="match status" value="1"/>
</dbReference>
<dbReference type="CDD" id="cd09907">
    <property type="entry name" value="H3TH_FEN1-Euk"/>
    <property type="match status" value="1"/>
</dbReference>
<dbReference type="VEuPathDB" id="MicrosporidiaDB:ECANGB1_1025"/>
<dbReference type="GO" id="GO:0005654">
    <property type="term" value="C:nucleoplasm"/>
    <property type="evidence" value="ECO:0007669"/>
    <property type="project" value="UniProtKB-SubCell"/>
</dbReference>
<dbReference type="GO" id="GO:0003677">
    <property type="term" value="F:DNA binding"/>
    <property type="evidence" value="ECO:0007669"/>
    <property type="project" value="UniProtKB-UniRule"/>
</dbReference>